<protein>
    <submittedName>
        <fullName evidence="1">Uncharacterized protein</fullName>
    </submittedName>
</protein>
<dbReference type="STRING" id="1802694.A2918_04095"/>
<dbReference type="Proteomes" id="UP000178227">
    <property type="component" value="Unassembled WGS sequence"/>
</dbReference>
<dbReference type="AlphaFoldDB" id="A0A1F8GEN5"/>
<name>A0A1F8GEN5_9BACT</name>
<comment type="caution">
    <text evidence="1">The sequence shown here is derived from an EMBL/GenBank/DDBJ whole genome shotgun (WGS) entry which is preliminary data.</text>
</comment>
<proteinExistence type="predicted"/>
<reference evidence="1 2" key="1">
    <citation type="journal article" date="2016" name="Nat. Commun.">
        <title>Thousands of microbial genomes shed light on interconnected biogeochemical processes in an aquifer system.</title>
        <authorList>
            <person name="Anantharaman K."/>
            <person name="Brown C.T."/>
            <person name="Hug L.A."/>
            <person name="Sharon I."/>
            <person name="Castelle C.J."/>
            <person name="Probst A.J."/>
            <person name="Thomas B.C."/>
            <person name="Singh A."/>
            <person name="Wilkins M.J."/>
            <person name="Karaoz U."/>
            <person name="Brodie E.L."/>
            <person name="Williams K.H."/>
            <person name="Hubbard S.S."/>
            <person name="Banfield J.F."/>
        </authorList>
    </citation>
    <scope>NUCLEOTIDE SEQUENCE [LARGE SCALE GENOMIC DNA]</scope>
</reference>
<dbReference type="EMBL" id="MGKI01000004">
    <property type="protein sequence ID" value="OGN23186.1"/>
    <property type="molecule type" value="Genomic_DNA"/>
</dbReference>
<accession>A0A1F8GEN5</accession>
<gene>
    <name evidence="1" type="ORF">A2918_04095</name>
</gene>
<evidence type="ECO:0000313" key="2">
    <source>
        <dbReference type="Proteomes" id="UP000178227"/>
    </source>
</evidence>
<organism evidence="1 2">
    <name type="scientific">Candidatus Yanofskybacteria bacterium RIFCSPLOWO2_01_FULL_42_49</name>
    <dbReference type="NCBI Taxonomy" id="1802694"/>
    <lineage>
        <taxon>Bacteria</taxon>
        <taxon>Candidatus Yanofskyibacteriota</taxon>
    </lineage>
</organism>
<evidence type="ECO:0000313" key="1">
    <source>
        <dbReference type="EMBL" id="OGN23186.1"/>
    </source>
</evidence>
<sequence length="120" mass="14022">MAGFFRRLVHYGEKREARVSLLVVLNLISPTLNVLDLVIKKTRIVVGSLNKEIAMFGTELRTDRAEKIEVCKWEEVERDFVHNMYRLRISGGWLVYINDARGRGVALTFVPDPEYKWRIE</sequence>